<sequence length="401" mass="44042">MWKQNPPPDRRPVLLPIPVARAATSMAPPPLPAAALIEELVEEILLRLPPTEPASLFRAALVCKAWCRLISGARFRRRFREFHRTPPMLGLICSSLPIDKNVGIARFVPATAFCSPPADRRHCRAIDARHGRVLLLQCCAYGKPDVLVVWDPITGDQRELPTPPRHAYILTAAILCAAAGICDHLDCHRGPFLVVFMGFCTEGAFICTYSPDAGTWSDNIYTDQPDGFVISASKVLVGNALYFGFPISNTALRYDLELHETCLMELPPRHSTRQRFVLLTMDDGAVGFATVHEFKLYMWSRKDGPQVDAGWTQNRVIELQTLLCSNGILASPDVVGFADGLGVVFLREDDVLFTIDLKSCEVKKLSKGRVMYNTLAYMSFYTPALGAACTGEGSSTGASGA</sequence>
<dbReference type="InterPro" id="IPR001810">
    <property type="entry name" value="F-box_dom"/>
</dbReference>
<evidence type="ECO:0000313" key="3">
    <source>
        <dbReference type="EMBL" id="CAL5077292.1"/>
    </source>
</evidence>
<evidence type="ECO:0000259" key="2">
    <source>
        <dbReference type="Pfam" id="PF23635"/>
    </source>
</evidence>
<feature type="domain" description="F-box protein AT5G49610-like beta-propeller" evidence="2">
    <location>
        <begin position="126"/>
        <end position="367"/>
    </location>
</feature>
<evidence type="ECO:0000313" key="4">
    <source>
        <dbReference type="Proteomes" id="UP001497457"/>
    </source>
</evidence>
<name>A0ABC9FM93_9POAL</name>
<dbReference type="PANTHER" id="PTHR32133">
    <property type="entry name" value="OS07G0120400 PROTEIN"/>
    <property type="match status" value="1"/>
</dbReference>
<organism evidence="3 4">
    <name type="scientific">Urochloa decumbens</name>
    <dbReference type="NCBI Taxonomy" id="240449"/>
    <lineage>
        <taxon>Eukaryota</taxon>
        <taxon>Viridiplantae</taxon>
        <taxon>Streptophyta</taxon>
        <taxon>Embryophyta</taxon>
        <taxon>Tracheophyta</taxon>
        <taxon>Spermatophyta</taxon>
        <taxon>Magnoliopsida</taxon>
        <taxon>Liliopsida</taxon>
        <taxon>Poales</taxon>
        <taxon>Poaceae</taxon>
        <taxon>PACMAD clade</taxon>
        <taxon>Panicoideae</taxon>
        <taxon>Panicodae</taxon>
        <taxon>Paniceae</taxon>
        <taxon>Melinidinae</taxon>
        <taxon>Urochloa</taxon>
    </lineage>
</organism>
<dbReference type="Pfam" id="PF23635">
    <property type="entry name" value="Beta-prop_AT5G49610-like"/>
    <property type="match status" value="1"/>
</dbReference>
<dbReference type="InterPro" id="IPR036047">
    <property type="entry name" value="F-box-like_dom_sf"/>
</dbReference>
<dbReference type="Proteomes" id="UP001497457">
    <property type="component" value="Chromosome 6rd"/>
</dbReference>
<evidence type="ECO:0000259" key="1">
    <source>
        <dbReference type="Pfam" id="PF00646"/>
    </source>
</evidence>
<dbReference type="InterPro" id="IPR056594">
    <property type="entry name" value="AT5G49610-like_b-prop"/>
</dbReference>
<feature type="domain" description="F-box" evidence="1">
    <location>
        <begin position="38"/>
        <end position="77"/>
    </location>
</feature>
<proteinExistence type="predicted"/>
<dbReference type="EMBL" id="OZ075116">
    <property type="protein sequence ID" value="CAL5077292.1"/>
    <property type="molecule type" value="Genomic_DNA"/>
</dbReference>
<dbReference type="Pfam" id="PF00646">
    <property type="entry name" value="F-box"/>
    <property type="match status" value="1"/>
</dbReference>
<protein>
    <recommendedName>
        <fullName evidence="5">F-box domain-containing protein</fullName>
    </recommendedName>
</protein>
<dbReference type="PANTHER" id="PTHR32133:SF297">
    <property type="entry name" value="F-BOX DOMAIN-CONTAINING PROTEIN"/>
    <property type="match status" value="1"/>
</dbReference>
<accession>A0ABC9FM93</accession>
<dbReference type="AlphaFoldDB" id="A0ABC9FM93"/>
<dbReference type="SUPFAM" id="SSF81383">
    <property type="entry name" value="F-box domain"/>
    <property type="match status" value="1"/>
</dbReference>
<gene>
    <name evidence="3" type="ORF">URODEC1_LOCUS106586</name>
</gene>
<dbReference type="Gene3D" id="1.20.1280.50">
    <property type="match status" value="1"/>
</dbReference>
<keyword evidence="4" id="KW-1185">Reference proteome</keyword>
<reference evidence="4" key="1">
    <citation type="submission" date="2024-06" db="EMBL/GenBank/DDBJ databases">
        <authorList>
            <person name="Ryan C."/>
        </authorList>
    </citation>
    <scope>NUCLEOTIDE SEQUENCE [LARGE SCALE GENOMIC DNA]</scope>
</reference>
<reference evidence="3 4" key="2">
    <citation type="submission" date="2024-10" db="EMBL/GenBank/DDBJ databases">
        <authorList>
            <person name="Ryan C."/>
        </authorList>
    </citation>
    <scope>NUCLEOTIDE SEQUENCE [LARGE SCALE GENOMIC DNA]</scope>
</reference>
<evidence type="ECO:0008006" key="5">
    <source>
        <dbReference type="Google" id="ProtNLM"/>
    </source>
</evidence>